<dbReference type="PROSITE" id="PS51194">
    <property type="entry name" value="HELICASE_CTER"/>
    <property type="match status" value="1"/>
</dbReference>
<dbReference type="PROSITE" id="PS51192">
    <property type="entry name" value="HELICASE_ATP_BIND_1"/>
    <property type="match status" value="1"/>
</dbReference>
<dbReference type="EMBL" id="VCQT01000019">
    <property type="protein sequence ID" value="TMW14105.1"/>
    <property type="molecule type" value="Genomic_DNA"/>
</dbReference>
<evidence type="ECO:0000256" key="3">
    <source>
        <dbReference type="ARBA" id="ARBA00022806"/>
    </source>
</evidence>
<evidence type="ECO:0000313" key="9">
    <source>
        <dbReference type="Proteomes" id="UP000739180"/>
    </source>
</evidence>
<sequence length="818" mass="89097">MSDINPAALPVEAVLPRLLECLASSGGAVLEAPPGAGKSTRVPLALLDADWCHGGRVLVLEPRRVAARAVAGFMARQRGEQVGATIGYRTRSDSRISAATRVEVVTEGILTRMLLDDPSLDGYAAVVFDEFHERSLQADLGLALVQEVRGALREDLRLLVMSATLELGPLAEGLGLPVVSSEGRAYPVTISHAPPGRDQDPLAHCAAQVTAVAGQGTTLVFLPGVGEIERVRQRLPAQPPVQVLHGRLDGDQQAAVLAAPADGAARVVLATNVAETSVTIGGVTTVVDSGLARRPQYDPRRHRSRLVTRRISQANADQRAGRAGRLGPGRCIRLWAREEVLARHIEPEIRHTALDGLVLDLARWGCRDPRELFWLDPPPEGAWQAARERLTGLGALDRDGGITDLGRRLNGLPLPPDLAVLVLTGRDRGRPRSAAALAVLLNERAPGLDREPDLARRLQRFLAAPGQWPLLQRELTRLAGDRRDRPDAEPLDLILADAFAERLARCREPGSGRYLLADGGGARLEPGTPLAARDWLLILDTDGQSRDGRVRLAWPLATEAVDAVLERRAKEQDQVHWDSRRERVVAERVRAVGALVLDRRPLAEPSPELLQQGLLAALCDRGLAMLPWDEDSQQLRARIAWMHELEPEHWPAMDDDSLLAGLETWLAPFLAGCRTPRDMQRVPLGEALGLWLGSDRRRRLERALPARWPVASGRSVAINYRAEGGPRLAVKLQECFGMEALPVLADGRLPLTAELLTPAGRPAAITGDLGRFWREGYTAVRKDLRGRYPKHPWPEDPLTAQATGRTKRAQAAKGGDRG</sequence>
<keyword evidence="9" id="KW-1185">Reference proteome</keyword>
<evidence type="ECO:0000256" key="2">
    <source>
        <dbReference type="ARBA" id="ARBA00022801"/>
    </source>
</evidence>
<evidence type="ECO:0000256" key="1">
    <source>
        <dbReference type="ARBA" id="ARBA00022741"/>
    </source>
</evidence>
<dbReference type="InterPro" id="IPR048333">
    <property type="entry name" value="HA2_WH"/>
</dbReference>
<feature type="domain" description="Helicase C-terminal" evidence="7">
    <location>
        <begin position="204"/>
        <end position="365"/>
    </location>
</feature>
<proteinExistence type="predicted"/>
<evidence type="ECO:0000313" key="8">
    <source>
        <dbReference type="EMBL" id="TMW14105.1"/>
    </source>
</evidence>
<dbReference type="Gene3D" id="3.40.50.300">
    <property type="entry name" value="P-loop containing nucleotide triphosphate hydrolases"/>
    <property type="match status" value="2"/>
</dbReference>
<dbReference type="SMART" id="SM00490">
    <property type="entry name" value="HELICc"/>
    <property type="match status" value="1"/>
</dbReference>
<keyword evidence="1" id="KW-0547">Nucleotide-binding</keyword>
<dbReference type="SMART" id="SM00487">
    <property type="entry name" value="DEXDc"/>
    <property type="match status" value="1"/>
</dbReference>
<dbReference type="InterPro" id="IPR049614">
    <property type="entry name" value="HrpB_DEXH"/>
</dbReference>
<evidence type="ECO:0000256" key="4">
    <source>
        <dbReference type="ARBA" id="ARBA00022840"/>
    </source>
</evidence>
<dbReference type="InterPro" id="IPR014001">
    <property type="entry name" value="Helicase_ATP-bd"/>
</dbReference>
<dbReference type="InterPro" id="IPR001650">
    <property type="entry name" value="Helicase_C-like"/>
</dbReference>
<comment type="caution">
    <text evidence="8">The sequence shown here is derived from an EMBL/GenBank/DDBJ whole genome shotgun (WGS) entry which is preliminary data.</text>
</comment>
<dbReference type="SMART" id="SM00847">
    <property type="entry name" value="HA2"/>
    <property type="match status" value="1"/>
</dbReference>
<dbReference type="InterPro" id="IPR027417">
    <property type="entry name" value="P-loop_NTPase"/>
</dbReference>
<dbReference type="PIRSF" id="PIRSF005496">
    <property type="entry name" value="ATP_hel_hrpB"/>
    <property type="match status" value="1"/>
</dbReference>
<keyword evidence="3 8" id="KW-0347">Helicase</keyword>
<dbReference type="InterPro" id="IPR007502">
    <property type="entry name" value="Helicase-assoc_dom"/>
</dbReference>
<dbReference type="Pfam" id="PF00270">
    <property type="entry name" value="DEAD"/>
    <property type="match status" value="1"/>
</dbReference>
<protein>
    <submittedName>
        <fullName evidence="8">ATP-dependent helicase HrpB</fullName>
    </submittedName>
</protein>
<keyword evidence="2" id="KW-0378">Hydrolase</keyword>
<dbReference type="Proteomes" id="UP000739180">
    <property type="component" value="Unassembled WGS sequence"/>
</dbReference>
<dbReference type="RefSeq" id="WP_138771345.1">
    <property type="nucleotide sequence ID" value="NZ_VCQT01000019.1"/>
</dbReference>
<dbReference type="Pfam" id="PF08482">
    <property type="entry name" value="HrpB_C"/>
    <property type="match status" value="1"/>
</dbReference>
<dbReference type="InterPro" id="IPR011545">
    <property type="entry name" value="DEAD/DEAH_box_helicase_dom"/>
</dbReference>
<dbReference type="Pfam" id="PF00271">
    <property type="entry name" value="Helicase_C"/>
    <property type="match status" value="1"/>
</dbReference>
<dbReference type="InterPro" id="IPR013689">
    <property type="entry name" value="RNA_helicase_ATP-dep_HrpB_C"/>
</dbReference>
<dbReference type="SUPFAM" id="SSF52540">
    <property type="entry name" value="P-loop containing nucleoside triphosphate hydrolases"/>
    <property type="match status" value="1"/>
</dbReference>
<dbReference type="Pfam" id="PF24473">
    <property type="entry name" value="CON_HrpB"/>
    <property type="match status" value="1"/>
</dbReference>
<dbReference type="Gene3D" id="1.20.120.1080">
    <property type="match status" value="1"/>
</dbReference>
<evidence type="ECO:0000256" key="5">
    <source>
        <dbReference type="SAM" id="MobiDB-lite"/>
    </source>
</evidence>
<dbReference type="Pfam" id="PF04408">
    <property type="entry name" value="WHD_HA2"/>
    <property type="match status" value="1"/>
</dbReference>
<organism evidence="8 9">
    <name type="scientific">Alloalcanivorax gelatiniphagus</name>
    <dbReference type="NCBI Taxonomy" id="1194167"/>
    <lineage>
        <taxon>Bacteria</taxon>
        <taxon>Pseudomonadati</taxon>
        <taxon>Pseudomonadota</taxon>
        <taxon>Gammaproteobacteria</taxon>
        <taxon>Oceanospirillales</taxon>
        <taxon>Alcanivoracaceae</taxon>
        <taxon>Alloalcanivorax</taxon>
    </lineage>
</organism>
<reference evidence="8 9" key="1">
    <citation type="submission" date="2019-05" db="EMBL/GenBank/DDBJ databases">
        <title>Genome of Alcanivorax gelatiniphagus, an oil degrading marine bacteria.</title>
        <authorList>
            <person name="Kwon K.K."/>
        </authorList>
    </citation>
    <scope>NUCLEOTIDE SEQUENCE [LARGE SCALE GENOMIC DNA]</scope>
    <source>
        <strain evidence="8 9">MEBiC 08158</strain>
    </source>
</reference>
<feature type="domain" description="Helicase ATP-binding" evidence="6">
    <location>
        <begin position="19"/>
        <end position="165"/>
    </location>
</feature>
<dbReference type="CDD" id="cd18791">
    <property type="entry name" value="SF2_C_RHA"/>
    <property type="match status" value="1"/>
</dbReference>
<feature type="region of interest" description="Disordered" evidence="5">
    <location>
        <begin position="786"/>
        <end position="818"/>
    </location>
</feature>
<evidence type="ECO:0000259" key="6">
    <source>
        <dbReference type="PROSITE" id="PS51192"/>
    </source>
</evidence>
<dbReference type="NCBIfam" id="TIGR01970">
    <property type="entry name" value="DEAH_box_HrpB"/>
    <property type="match status" value="1"/>
</dbReference>
<dbReference type="PANTHER" id="PTHR43519">
    <property type="entry name" value="ATP-DEPENDENT RNA HELICASE HRPB"/>
    <property type="match status" value="1"/>
</dbReference>
<accession>A0ABY2XPX4</accession>
<name>A0ABY2XPX4_9GAMM</name>
<dbReference type="InterPro" id="IPR010225">
    <property type="entry name" value="HrpB"/>
</dbReference>
<dbReference type="InterPro" id="IPR056329">
    <property type="entry name" value="CON_HrpB"/>
</dbReference>
<evidence type="ECO:0000259" key="7">
    <source>
        <dbReference type="PROSITE" id="PS51194"/>
    </source>
</evidence>
<dbReference type="GO" id="GO:0004386">
    <property type="term" value="F:helicase activity"/>
    <property type="evidence" value="ECO:0007669"/>
    <property type="project" value="UniProtKB-KW"/>
</dbReference>
<dbReference type="PANTHER" id="PTHR43519:SF1">
    <property type="entry name" value="ATP-DEPENDENT RNA HELICASE HRPB"/>
    <property type="match status" value="1"/>
</dbReference>
<dbReference type="CDD" id="cd17990">
    <property type="entry name" value="DEXHc_HrpB"/>
    <property type="match status" value="1"/>
</dbReference>
<gene>
    <name evidence="8" type="primary">hrpB</name>
    <name evidence="8" type="ORF">FGS76_04010</name>
</gene>
<keyword evidence="4" id="KW-0067">ATP-binding</keyword>